<reference evidence="6" key="1">
    <citation type="journal article" date="2021" name="PeerJ">
        <title>Extensive microbial diversity within the chicken gut microbiome revealed by metagenomics and culture.</title>
        <authorList>
            <person name="Gilroy R."/>
            <person name="Ravi A."/>
            <person name="Getino M."/>
            <person name="Pursley I."/>
            <person name="Horton D.L."/>
            <person name="Alikhan N.F."/>
            <person name="Baker D."/>
            <person name="Gharbi K."/>
            <person name="Hall N."/>
            <person name="Watson M."/>
            <person name="Adriaenssens E.M."/>
            <person name="Foster-Nyarko E."/>
            <person name="Jarju S."/>
            <person name="Secka A."/>
            <person name="Antonio M."/>
            <person name="Oren A."/>
            <person name="Chaudhuri R.R."/>
            <person name="La Ragione R."/>
            <person name="Hildebrand F."/>
            <person name="Pallen M.J."/>
        </authorList>
    </citation>
    <scope>NUCLEOTIDE SEQUENCE</scope>
    <source>
        <strain evidence="6">ChiGjej4B4-18154</strain>
    </source>
</reference>
<accession>A0A9D2E3C2</accession>
<evidence type="ECO:0000259" key="4">
    <source>
        <dbReference type="Pfam" id="PF18676"/>
    </source>
</evidence>
<feature type="region of interest" description="Disordered" evidence="1">
    <location>
        <begin position="1203"/>
        <end position="1259"/>
    </location>
</feature>
<organism evidence="6 7">
    <name type="scientific">Candidatus Allofournierella merdipullorum</name>
    <dbReference type="NCBI Taxonomy" id="2838595"/>
    <lineage>
        <taxon>Bacteria</taxon>
        <taxon>Bacillati</taxon>
        <taxon>Bacillota</taxon>
        <taxon>Clostridia</taxon>
        <taxon>Eubacteriales</taxon>
        <taxon>Oscillospiraceae</taxon>
        <taxon>Allofournierella</taxon>
    </lineage>
</organism>
<gene>
    <name evidence="6" type="ORF">H9813_02260</name>
</gene>
<dbReference type="Pfam" id="PF18676">
    <property type="entry name" value="MBG_2"/>
    <property type="match status" value="3"/>
</dbReference>
<name>A0A9D2E3C2_9FIRM</name>
<dbReference type="InterPro" id="IPR043772">
    <property type="entry name" value="MBG_3"/>
</dbReference>
<feature type="domain" description="MBG" evidence="5">
    <location>
        <begin position="1041"/>
        <end position="1109"/>
    </location>
</feature>
<sequence length="1524" mass="155557">LYVYGSTVTVQGGTLTATGGTTGSGSYGISANGSVTVSDATVTATGGSGYESYGLYIDSSSPSVTLSGSGSLTARSESADRAGGIYVRNLLGSAGAVTVGDNSTLLTNSVILYDNSFEAKPLAPTGDGSWLIYGQSNQTSAVGGNYTLEENITIESGNTFTIPAGSTLTVPQGKTLTVNGTLNIANQSSLAGDGTLAGNGTFNLTNPDPVISGSETLTYDGTDQFDEFKLEAPTGTVQVMGKDFAISSSPSLDGWTLETQKIINAGTYTLTASNGTTNIEKKVTVSPAEISITSATVQGKTYDGNQDATVIGVEFTGLVNDESLTSGTDYTVTAAFTDKSAGENKTATVTVTLTNGNYTFANSEKTATANATAKISPLAVALTWSETTSFTYDGQPHSVTAEVTNAVDGDTFTLTYEDNTGTAVGNYTAKVTGLGNDNYTLTDASGMEQAWSIVEASIAGATVELNQNSFTYNGSEQKPGVTVKLGDKTLTESDYTVTYSGNCTDAGTYTVTVTGKGNYSGEAESQTYTIEKATVAPSISGTASKPYDGTTAATGLSITLNGVVSADAVTAEAASYAYDSANAGENKTITASGITLSGEDAGNYTLSADTATTTGTITPAALTVTAEAKSKTYGDADPELTYQVSGLVGEDKLTGALSRAEGENVGEHAITQGTLAAGSNYTLTFTGADLTITARIVTLSWSETTSFTYDGSEHSINAQVSNAVDGDTFTLTYENNAKTDVGNYTAKVTGLGNDNYTLTGATGTEQAWSIVEASIANATVELSGGPFTYTGTEQKPTVTVKLGDKTLTESDYTVTYSGDCTDAGTYTVTVTGTGNYAGTAKSQPTYTISKADQAALSITSTGPATFGQNYTLTTSDGSGSGAVKFTVTDGTGAATVSGNTLTPTKAGTVSVTAVKAGDNNYNDGTSVSATIIIDKGTYNGTKTAAGSVLANWSGEVTLPAIPDGASYGTPTYTGSDGAVTGLTITGNKLSYTGGENITKGKEYTVTVPVTDATNYYGYNITVTLTGTDKQVLTITGVTAQNGTYNGQTQAGYTGTPAAQGYTGDFTVTYDTDDGNAPTNVGSYTVTIAIPQANAQYVGSVTLNFTIDKKPLTVSAPSASVYVGGSAPTLALTYSGLVTGESVTPADAPVFVITKGDGTEISLTDAVKTAGTYTITWSNANSASFTGADNYAISLVTTGALKVASQPTSGGGSSETPTLTPTPVPTSTPAPAATPRPVTGAGAATATPKPTSTPAATSAPVVTTVQVEATVEDSTAVMALGEDQFAEIIEQAMETAQETACVPSVELEITATENAEAIQVTLPEQALATLAQQEGATLSISSAVAEVNFDNEALKAIADQADGDIELVVRPVPADDLTDAQTAAAGDFPVIELTLQSNGVVISDFNAGHATITVPYALPEGQQAEGVVVWYLDEEGNTTPCETSYDENTGKVTFITPHFSKYVIAYDESLLASQPETQLPQDTQSAAQDDTGNVPVLPIALCAIVVLALVGAFVLRKLFLGRNED</sequence>
<dbReference type="Pfam" id="PF18657">
    <property type="entry name" value="YDG"/>
    <property type="match status" value="2"/>
</dbReference>
<feature type="domain" description="MBG" evidence="4">
    <location>
        <begin position="622"/>
        <end position="691"/>
    </location>
</feature>
<dbReference type="Proteomes" id="UP000824035">
    <property type="component" value="Unassembled WGS sequence"/>
</dbReference>
<dbReference type="InterPro" id="IPR041286">
    <property type="entry name" value="MBG_2"/>
</dbReference>
<evidence type="ECO:0000256" key="2">
    <source>
        <dbReference type="SAM" id="Phobius"/>
    </source>
</evidence>
<feature type="compositionally biased region" description="Low complexity" evidence="1">
    <location>
        <begin position="1234"/>
        <end position="1259"/>
    </location>
</feature>
<evidence type="ECO:0000313" key="7">
    <source>
        <dbReference type="Proteomes" id="UP000824035"/>
    </source>
</evidence>
<evidence type="ECO:0008006" key="8">
    <source>
        <dbReference type="Google" id="ProtNLM"/>
    </source>
</evidence>
<dbReference type="InterPro" id="IPR041248">
    <property type="entry name" value="YDG"/>
</dbReference>
<reference evidence="6" key="2">
    <citation type="submission" date="2021-04" db="EMBL/GenBank/DDBJ databases">
        <authorList>
            <person name="Gilroy R."/>
        </authorList>
    </citation>
    <scope>NUCLEOTIDE SEQUENCE</scope>
    <source>
        <strain evidence="6">ChiGjej4B4-18154</strain>
    </source>
</reference>
<evidence type="ECO:0000256" key="1">
    <source>
        <dbReference type="SAM" id="MobiDB-lite"/>
    </source>
</evidence>
<comment type="caution">
    <text evidence="6">The sequence shown here is derived from an EMBL/GenBank/DDBJ whole genome shotgun (WGS) entry which is preliminary data.</text>
</comment>
<evidence type="ECO:0000259" key="3">
    <source>
        <dbReference type="Pfam" id="PF18657"/>
    </source>
</evidence>
<dbReference type="EMBL" id="DXBV01000021">
    <property type="protein sequence ID" value="HIZ30042.1"/>
    <property type="molecule type" value="Genomic_DNA"/>
</dbReference>
<keyword evidence="2" id="KW-0812">Transmembrane</keyword>
<feature type="non-terminal residue" evidence="6">
    <location>
        <position position="1"/>
    </location>
</feature>
<evidence type="ECO:0000313" key="6">
    <source>
        <dbReference type="EMBL" id="HIZ30042.1"/>
    </source>
</evidence>
<protein>
    <recommendedName>
        <fullName evidence="8">MBG domain-containing protein</fullName>
    </recommendedName>
</protein>
<keyword evidence="2" id="KW-1133">Transmembrane helix</keyword>
<keyword evidence="2" id="KW-0472">Membrane</keyword>
<feature type="domain" description="YDG" evidence="3">
    <location>
        <begin position="287"/>
        <end position="363"/>
    </location>
</feature>
<evidence type="ECO:0000259" key="5">
    <source>
        <dbReference type="Pfam" id="PF18887"/>
    </source>
</evidence>
<feature type="transmembrane region" description="Helical" evidence="2">
    <location>
        <begin position="1495"/>
        <end position="1514"/>
    </location>
</feature>
<feature type="domain" description="MBG" evidence="4">
    <location>
        <begin position="1111"/>
        <end position="1200"/>
    </location>
</feature>
<dbReference type="Pfam" id="PF18887">
    <property type="entry name" value="MBG_3"/>
    <property type="match status" value="1"/>
</dbReference>
<feature type="compositionally biased region" description="Pro residues" evidence="1">
    <location>
        <begin position="1219"/>
        <end position="1233"/>
    </location>
</feature>
<proteinExistence type="predicted"/>
<feature type="domain" description="MBG" evidence="4">
    <location>
        <begin position="389"/>
        <end position="446"/>
    </location>
</feature>
<feature type="domain" description="YDG" evidence="3">
    <location>
        <begin position="533"/>
        <end position="610"/>
    </location>
</feature>